<protein>
    <submittedName>
        <fullName evidence="1">Uncharacterized protein</fullName>
    </submittedName>
</protein>
<comment type="caution">
    <text evidence="1">The sequence shown here is derived from an EMBL/GenBank/DDBJ whole genome shotgun (WGS) entry which is preliminary data.</text>
</comment>
<evidence type="ECO:0000313" key="2">
    <source>
        <dbReference type="Proteomes" id="UP000467841"/>
    </source>
</evidence>
<name>A0A6D2J9A7_9BRAS</name>
<evidence type="ECO:0000313" key="1">
    <source>
        <dbReference type="EMBL" id="CAA7036204.1"/>
    </source>
</evidence>
<dbReference type="OrthoDB" id="360653at2759"/>
<organism evidence="1 2">
    <name type="scientific">Microthlaspi erraticum</name>
    <dbReference type="NCBI Taxonomy" id="1685480"/>
    <lineage>
        <taxon>Eukaryota</taxon>
        <taxon>Viridiplantae</taxon>
        <taxon>Streptophyta</taxon>
        <taxon>Embryophyta</taxon>
        <taxon>Tracheophyta</taxon>
        <taxon>Spermatophyta</taxon>
        <taxon>Magnoliopsida</taxon>
        <taxon>eudicotyledons</taxon>
        <taxon>Gunneridae</taxon>
        <taxon>Pentapetalae</taxon>
        <taxon>rosids</taxon>
        <taxon>malvids</taxon>
        <taxon>Brassicales</taxon>
        <taxon>Brassicaceae</taxon>
        <taxon>Coluteocarpeae</taxon>
        <taxon>Microthlaspi</taxon>
    </lineage>
</organism>
<gene>
    <name evidence="1" type="ORF">MERR_LOCUS23439</name>
</gene>
<keyword evidence="2" id="KW-1185">Reference proteome</keyword>
<dbReference type="AlphaFoldDB" id="A0A6D2J9A7"/>
<dbReference type="Proteomes" id="UP000467841">
    <property type="component" value="Unassembled WGS sequence"/>
</dbReference>
<reference evidence="1" key="1">
    <citation type="submission" date="2020-01" db="EMBL/GenBank/DDBJ databases">
        <authorList>
            <person name="Mishra B."/>
        </authorList>
    </citation>
    <scope>NUCLEOTIDE SEQUENCE [LARGE SCALE GENOMIC DNA]</scope>
</reference>
<dbReference type="EMBL" id="CACVBM020001163">
    <property type="protein sequence ID" value="CAA7036204.1"/>
    <property type="molecule type" value="Genomic_DNA"/>
</dbReference>
<accession>A0A6D2J9A7</accession>
<sequence length="165" mass="18563">MFQQPSSIPVQPQYLQKVGNAKRLEAIPDKKIVQGNNTVVITVLNQWKEHPPDQDIMRHPPDQFYSSFSKHLYTLVSLFQFSKFASVSSPKGSSEKTFGLNKILLLGDQVSSPPYRKKRKMGHPQETSGAKSCPHLITVLSLDLLHKGLKDIQLNNTNEELVLNA</sequence>
<proteinExistence type="predicted"/>